<dbReference type="SUPFAM" id="SSF50729">
    <property type="entry name" value="PH domain-like"/>
    <property type="match status" value="2"/>
</dbReference>
<feature type="compositionally biased region" description="Polar residues" evidence="1">
    <location>
        <begin position="320"/>
        <end position="355"/>
    </location>
</feature>
<feature type="compositionally biased region" description="Basic and acidic residues" evidence="1">
    <location>
        <begin position="509"/>
        <end position="518"/>
    </location>
</feature>
<dbReference type="PANTHER" id="PTHR21258">
    <property type="entry name" value="DOCKING PROTEIN RELATED"/>
    <property type="match status" value="1"/>
</dbReference>
<proteinExistence type="predicted"/>
<organism evidence="3 4">
    <name type="scientific">Lingula anatina</name>
    <name type="common">Brachiopod</name>
    <name type="synonym">Lingula unguis</name>
    <dbReference type="NCBI Taxonomy" id="7574"/>
    <lineage>
        <taxon>Eukaryota</taxon>
        <taxon>Metazoa</taxon>
        <taxon>Spiralia</taxon>
        <taxon>Lophotrochozoa</taxon>
        <taxon>Brachiopoda</taxon>
        <taxon>Linguliformea</taxon>
        <taxon>Lingulata</taxon>
        <taxon>Lingulida</taxon>
        <taxon>Linguloidea</taxon>
        <taxon>Lingulidae</taxon>
        <taxon>Lingula</taxon>
    </lineage>
</organism>
<dbReference type="InterPro" id="IPR001849">
    <property type="entry name" value="PH_domain"/>
</dbReference>
<name>A0A1S3K862_LINAN</name>
<feature type="compositionally biased region" description="Polar residues" evidence="1">
    <location>
        <begin position="821"/>
        <end position="848"/>
    </location>
</feature>
<dbReference type="Pfam" id="PF02174">
    <property type="entry name" value="IRS"/>
    <property type="match status" value="1"/>
</dbReference>
<dbReference type="SMART" id="SM00233">
    <property type="entry name" value="PH"/>
    <property type="match status" value="1"/>
</dbReference>
<feature type="compositionally biased region" description="Basic and acidic residues" evidence="1">
    <location>
        <begin position="557"/>
        <end position="567"/>
    </location>
</feature>
<keyword evidence="3" id="KW-1185">Reference proteome</keyword>
<reference evidence="4" key="1">
    <citation type="submission" date="2025-08" db="UniProtKB">
        <authorList>
            <consortium name="RefSeq"/>
        </authorList>
    </citation>
    <scope>IDENTIFICATION</scope>
    <source>
        <tissue evidence="4">Gonads</tissue>
    </source>
</reference>
<dbReference type="CDD" id="cd00821">
    <property type="entry name" value="PH"/>
    <property type="match status" value="1"/>
</dbReference>
<dbReference type="SMART" id="SM01244">
    <property type="entry name" value="IRS"/>
    <property type="match status" value="1"/>
</dbReference>
<dbReference type="Pfam" id="PF00169">
    <property type="entry name" value="PH"/>
    <property type="match status" value="1"/>
</dbReference>
<dbReference type="InterPro" id="IPR050996">
    <property type="entry name" value="Docking_Protein_DOK"/>
</dbReference>
<dbReference type="RefSeq" id="XP_013418629.1">
    <property type="nucleotide sequence ID" value="XM_013563175.1"/>
</dbReference>
<dbReference type="AlphaFoldDB" id="A0A1S3K862"/>
<feature type="region of interest" description="Disordered" evidence="1">
    <location>
        <begin position="285"/>
        <end position="569"/>
    </location>
</feature>
<dbReference type="KEGG" id="lak:106179514"/>
<evidence type="ECO:0000313" key="4">
    <source>
        <dbReference type="RefSeq" id="XP_013418629.1"/>
    </source>
</evidence>
<evidence type="ECO:0000313" key="3">
    <source>
        <dbReference type="Proteomes" id="UP000085678"/>
    </source>
</evidence>
<feature type="compositionally biased region" description="Polar residues" evidence="1">
    <location>
        <begin position="527"/>
        <end position="545"/>
    </location>
</feature>
<dbReference type="GO" id="GO:0007169">
    <property type="term" value="P:cell surface receptor protein tyrosine kinase signaling pathway"/>
    <property type="evidence" value="ECO:0007669"/>
    <property type="project" value="TreeGrafter"/>
</dbReference>
<dbReference type="Proteomes" id="UP000085678">
    <property type="component" value="Unplaced"/>
</dbReference>
<dbReference type="InParanoid" id="A0A1S3K862"/>
<dbReference type="Gene3D" id="2.30.29.30">
    <property type="entry name" value="Pleckstrin-homology domain (PH domain)/Phosphotyrosine-binding domain (PTB)"/>
    <property type="match status" value="2"/>
</dbReference>
<protein>
    <submittedName>
        <fullName evidence="4">Uncharacterized protein LOC106179514</fullName>
    </submittedName>
</protein>
<dbReference type="InterPro" id="IPR011993">
    <property type="entry name" value="PH-like_dom_sf"/>
</dbReference>
<dbReference type="OrthoDB" id="10071636at2759"/>
<accession>A0A1S3K862</accession>
<feature type="compositionally biased region" description="Polar residues" evidence="1">
    <location>
        <begin position="471"/>
        <end position="483"/>
    </location>
</feature>
<gene>
    <name evidence="4" type="primary">LOC106179514</name>
</gene>
<evidence type="ECO:0000256" key="1">
    <source>
        <dbReference type="SAM" id="MobiDB-lite"/>
    </source>
</evidence>
<feature type="compositionally biased region" description="Polar residues" evidence="1">
    <location>
        <begin position="433"/>
        <end position="459"/>
    </location>
</feature>
<dbReference type="InterPro" id="IPR002404">
    <property type="entry name" value="IRS_PTB"/>
</dbReference>
<feature type="region of interest" description="Disordered" evidence="1">
    <location>
        <begin position="773"/>
        <end position="848"/>
    </location>
</feature>
<dbReference type="STRING" id="7574.A0A1S3K862"/>
<dbReference type="GeneID" id="106179514"/>
<dbReference type="PROSITE" id="PS50003">
    <property type="entry name" value="PH_DOMAIN"/>
    <property type="match status" value="1"/>
</dbReference>
<dbReference type="PANTHER" id="PTHR21258:SF56">
    <property type="entry name" value="IRS-TYPE PTB DOMAIN-CONTAINING PROTEIN"/>
    <property type="match status" value="1"/>
</dbReference>
<evidence type="ECO:0000259" key="2">
    <source>
        <dbReference type="PROSITE" id="PS50003"/>
    </source>
</evidence>
<sequence length="848" mass="93858">MATDSEVLYEGYFYKLCGYDKKKVFNVQRYSWKERYLMLIRRGETATLAYFDKKPKTTEETPRGSLDLRPSFSVSKIEKKKRPFACEIVVGTKKLTLAADSELDRDCLTFHIQTQARLNEDVEHECFSVRPDGSEDNRKIGARGSMCYLHISQWGVTLALQVSRSILAQWPLSCIRCYECLTNSKFSIETGRRSPMGQGHYVFSTRPGLDHSMYEILDQFVMKAAGLLEESPEIVVSEVERQMVSEYDHLHLLTSVHCDGMFSKQLHRISRDNYDHLVLRNRDLGSKNTTKKKSEVPEIPQEDTISTSSSQEYREPSPLGGSTSKPDLIQSPSHNASVSGARVPSSSRLPPQGSLSIPRVREDSSLGATGGEEPRMIPGRPPTVRKYPTMHSSNSECSDLGPDQYLSFSPSAGHPSPTTPGSEDFMSPPPSFSEVSQYSYSFSPETTGFINETYQNESQEQAKDQRGGHNPSPTSSYTSSAQKSAPEASENIMSQKLAPLNQKVSTKIQNDDDRHNVIPDEYLTPGGQENSQRGLKSFQSQTTQDSSHDYLMASSGHQEDSMPRSKGQEYLMQGSKGQEYLMPGSRGQEYLMPGSKGQAYLMPKSEGQLDTYLLAGSEGPGGQHVEYMLPAPGTADRCEYLAMHSNDPTAHSYSKQDYLNLTAENDGGYGAPVTAEDYLLATDFHYMSPQSRPRSLSTDDLTAYGNQEANSAELVTKTQPGYGSKPPQQTQTVLELKKMFSLKKSTSNPSLGEIDFSQLPNSENVHAEPNMASVKPASRFPPHPSRKSPKAKDSDIVPSAQSKSFKKPTPGSIANQMPGFSPNQTPSNFSNIYPSHMAPTTNIGETLC</sequence>
<dbReference type="GO" id="GO:0005737">
    <property type="term" value="C:cytoplasm"/>
    <property type="evidence" value="ECO:0007669"/>
    <property type="project" value="TreeGrafter"/>
</dbReference>
<feature type="domain" description="PH" evidence="2">
    <location>
        <begin position="6"/>
        <end position="163"/>
    </location>
</feature>